<keyword evidence="4 8" id="KW-0645">Protease</keyword>
<evidence type="ECO:0000313" key="9">
    <source>
        <dbReference type="Proteomes" id="UP000006514"/>
    </source>
</evidence>
<evidence type="ECO:0000256" key="4">
    <source>
        <dbReference type="RuleBase" id="RU000454"/>
    </source>
</evidence>
<dbReference type="InParanoid" id="J0LK54"/>
<feature type="domain" description="NTF2" evidence="6">
    <location>
        <begin position="369"/>
        <end position="401"/>
    </location>
</feature>
<comment type="similarity">
    <text evidence="1 4">Belongs to the peptidase A1 family.</text>
</comment>
<dbReference type="OMA" id="ASHYWGV"/>
<feature type="active site" evidence="3">
    <location>
        <position position="95"/>
    </location>
</feature>
<dbReference type="InterPro" id="IPR018222">
    <property type="entry name" value="Nuclear_transport_factor_2_euk"/>
</dbReference>
<dbReference type="KEGG" id="adl:AURDEDRAFT_106134"/>
<dbReference type="PROSITE" id="PS51767">
    <property type="entry name" value="PEPTIDASE_A1"/>
    <property type="match status" value="1"/>
</dbReference>
<dbReference type="InterPro" id="IPR001969">
    <property type="entry name" value="Aspartic_peptidase_AS"/>
</dbReference>
<dbReference type="AlphaFoldDB" id="J0LK54"/>
<proteinExistence type="inferred from homology"/>
<dbReference type="eggNOG" id="KOG1339">
    <property type="taxonomic scope" value="Eukaryota"/>
</dbReference>
<gene>
    <name evidence="8" type="ORF">AURDEDRAFT_106134</name>
</gene>
<feature type="chain" id="PRO_5003735593" evidence="5">
    <location>
        <begin position="23"/>
        <end position="401"/>
    </location>
</feature>
<dbReference type="PRINTS" id="PR00792">
    <property type="entry name" value="PEPSIN"/>
</dbReference>
<keyword evidence="2 4" id="KW-0064">Aspartyl protease</keyword>
<keyword evidence="4" id="KW-0378">Hydrolase</keyword>
<dbReference type="PANTHER" id="PTHR47966:SF51">
    <property type="entry name" value="BETA-SITE APP-CLEAVING ENZYME, ISOFORM A-RELATED"/>
    <property type="match status" value="1"/>
</dbReference>
<evidence type="ECO:0000256" key="5">
    <source>
        <dbReference type="SAM" id="SignalP"/>
    </source>
</evidence>
<dbReference type="FunCoup" id="J0LK54">
    <property type="interactions" value="10"/>
</dbReference>
<dbReference type="OrthoDB" id="660550at2759"/>
<evidence type="ECO:0000259" key="6">
    <source>
        <dbReference type="PROSITE" id="PS50177"/>
    </source>
</evidence>
<dbReference type="CDD" id="cd05471">
    <property type="entry name" value="pepsin_like"/>
    <property type="match status" value="1"/>
</dbReference>
<dbReference type="MEROPS" id="A01.019"/>
<protein>
    <submittedName>
        <fullName evidence="8">Family A1 protease</fullName>
    </submittedName>
</protein>
<dbReference type="InterPro" id="IPR034164">
    <property type="entry name" value="Pepsin-like_dom"/>
</dbReference>
<keyword evidence="9" id="KW-1185">Reference proteome</keyword>
<dbReference type="EMBL" id="JH687793">
    <property type="protein sequence ID" value="EJD41333.1"/>
    <property type="molecule type" value="Genomic_DNA"/>
</dbReference>
<dbReference type="GO" id="GO:0004190">
    <property type="term" value="F:aspartic-type endopeptidase activity"/>
    <property type="evidence" value="ECO:0007669"/>
    <property type="project" value="UniProtKB-KW"/>
</dbReference>
<evidence type="ECO:0000259" key="7">
    <source>
        <dbReference type="PROSITE" id="PS51767"/>
    </source>
</evidence>
<feature type="domain" description="Peptidase A1" evidence="7">
    <location>
        <begin position="77"/>
        <end position="391"/>
    </location>
</feature>
<dbReference type="Proteomes" id="UP000006514">
    <property type="component" value="Unassembled WGS sequence"/>
</dbReference>
<evidence type="ECO:0000313" key="8">
    <source>
        <dbReference type="EMBL" id="EJD41333.1"/>
    </source>
</evidence>
<dbReference type="GO" id="GO:0006508">
    <property type="term" value="P:proteolysis"/>
    <property type="evidence" value="ECO:0007669"/>
    <property type="project" value="UniProtKB-KW"/>
</dbReference>
<accession>J0LK54</accession>
<dbReference type="SUPFAM" id="SSF50630">
    <property type="entry name" value="Acid proteases"/>
    <property type="match status" value="1"/>
</dbReference>
<dbReference type="InterPro" id="IPR001461">
    <property type="entry name" value="Aspartic_peptidase_A1"/>
</dbReference>
<dbReference type="Pfam" id="PF00026">
    <property type="entry name" value="Asp"/>
    <property type="match status" value="1"/>
</dbReference>
<evidence type="ECO:0000256" key="2">
    <source>
        <dbReference type="ARBA" id="ARBA00022750"/>
    </source>
</evidence>
<dbReference type="InterPro" id="IPR033121">
    <property type="entry name" value="PEPTIDASE_A1"/>
</dbReference>
<feature type="signal peptide" evidence="5">
    <location>
        <begin position="1"/>
        <end position="22"/>
    </location>
</feature>
<name>J0LK54_AURST</name>
<dbReference type="PROSITE" id="PS50177">
    <property type="entry name" value="NTF2_DOMAIN"/>
    <property type="match status" value="1"/>
</dbReference>
<dbReference type="InterPro" id="IPR021109">
    <property type="entry name" value="Peptidase_aspartic_dom_sf"/>
</dbReference>
<feature type="active site" evidence="3">
    <location>
        <position position="273"/>
    </location>
</feature>
<evidence type="ECO:0000256" key="1">
    <source>
        <dbReference type="ARBA" id="ARBA00007447"/>
    </source>
</evidence>
<dbReference type="PROSITE" id="PS00141">
    <property type="entry name" value="ASP_PROTEASE"/>
    <property type="match status" value="2"/>
</dbReference>
<organism evidence="8 9">
    <name type="scientific">Auricularia subglabra (strain TFB-10046 / SS5)</name>
    <name type="common">White-rot fungus</name>
    <name type="synonym">Auricularia delicata (strain TFB10046)</name>
    <dbReference type="NCBI Taxonomy" id="717982"/>
    <lineage>
        <taxon>Eukaryota</taxon>
        <taxon>Fungi</taxon>
        <taxon>Dikarya</taxon>
        <taxon>Basidiomycota</taxon>
        <taxon>Agaricomycotina</taxon>
        <taxon>Agaricomycetes</taxon>
        <taxon>Auriculariales</taxon>
        <taxon>Auriculariaceae</taxon>
        <taxon>Auricularia</taxon>
    </lineage>
</organism>
<keyword evidence="5" id="KW-0732">Signal</keyword>
<evidence type="ECO:0000256" key="3">
    <source>
        <dbReference type="PIRSR" id="PIRSR601461-1"/>
    </source>
</evidence>
<dbReference type="Gene3D" id="2.40.70.10">
    <property type="entry name" value="Acid Proteases"/>
    <property type="match status" value="2"/>
</dbReference>
<reference evidence="9" key="1">
    <citation type="journal article" date="2012" name="Science">
        <title>The Paleozoic origin of enzymatic lignin decomposition reconstructed from 31 fungal genomes.</title>
        <authorList>
            <person name="Floudas D."/>
            <person name="Binder M."/>
            <person name="Riley R."/>
            <person name="Barry K."/>
            <person name="Blanchette R.A."/>
            <person name="Henrissat B."/>
            <person name="Martinez A.T."/>
            <person name="Otillar R."/>
            <person name="Spatafora J.W."/>
            <person name="Yadav J.S."/>
            <person name="Aerts A."/>
            <person name="Benoit I."/>
            <person name="Boyd A."/>
            <person name="Carlson A."/>
            <person name="Copeland A."/>
            <person name="Coutinho P.M."/>
            <person name="de Vries R.P."/>
            <person name="Ferreira P."/>
            <person name="Findley K."/>
            <person name="Foster B."/>
            <person name="Gaskell J."/>
            <person name="Glotzer D."/>
            <person name="Gorecki P."/>
            <person name="Heitman J."/>
            <person name="Hesse C."/>
            <person name="Hori C."/>
            <person name="Igarashi K."/>
            <person name="Jurgens J.A."/>
            <person name="Kallen N."/>
            <person name="Kersten P."/>
            <person name="Kohler A."/>
            <person name="Kuees U."/>
            <person name="Kumar T.K.A."/>
            <person name="Kuo A."/>
            <person name="LaButti K."/>
            <person name="Larrondo L.F."/>
            <person name="Lindquist E."/>
            <person name="Ling A."/>
            <person name="Lombard V."/>
            <person name="Lucas S."/>
            <person name="Lundell T."/>
            <person name="Martin R."/>
            <person name="McLaughlin D.J."/>
            <person name="Morgenstern I."/>
            <person name="Morin E."/>
            <person name="Murat C."/>
            <person name="Nagy L.G."/>
            <person name="Nolan M."/>
            <person name="Ohm R.A."/>
            <person name="Patyshakuliyeva A."/>
            <person name="Rokas A."/>
            <person name="Ruiz-Duenas F.J."/>
            <person name="Sabat G."/>
            <person name="Salamov A."/>
            <person name="Samejima M."/>
            <person name="Schmutz J."/>
            <person name="Slot J.C."/>
            <person name="St John F."/>
            <person name="Stenlid J."/>
            <person name="Sun H."/>
            <person name="Sun S."/>
            <person name="Syed K."/>
            <person name="Tsang A."/>
            <person name="Wiebenga A."/>
            <person name="Young D."/>
            <person name="Pisabarro A."/>
            <person name="Eastwood D.C."/>
            <person name="Martin F."/>
            <person name="Cullen D."/>
            <person name="Grigoriev I.V."/>
            <person name="Hibbett D.S."/>
        </authorList>
    </citation>
    <scope>NUCLEOTIDE SEQUENCE [LARGE SCALE GENOMIC DNA]</scope>
    <source>
        <strain evidence="9">TFB10046</strain>
    </source>
</reference>
<sequence length="401" mass="41931">MPRTGTVSFALLALCALAGASAVSTVPLTKRVDAARLRNLPSSDRARLHGLLSTLGGDEDARRAAPPIAATNRATSYTVDVQIGSPPTTYSLIVDTGSANTWVGANKKYEPTASSEPTNKSVSVSYGTGFFAGKEVLDRFALSEHLVVDKQSLGVAEETDGFDGFDGILGLGPAKLSEFTVDDTDQVPTVTDNLQAGGALAHRVLGVSFLPNTVAHGAGSLTFGGTDSALHVGPIAYVPITSVEPSNKFFGVNASVALGSDTLLPHGAAGIVDTGTTLVLLATEAYDAYVNATGAVLDGDLGLLRLTKAQYKRLRPLTFHIGHTAFVLTPNAQILSRSLNVEIGGQKDAIYLVIHDLGGPAGIGLDFIIGQSFLQRFYSVFDSDKSRVGFAYTKQTFSNVN</sequence>
<dbReference type="PANTHER" id="PTHR47966">
    <property type="entry name" value="BETA-SITE APP-CLEAVING ENZYME, ISOFORM A-RELATED"/>
    <property type="match status" value="1"/>
</dbReference>